<organism evidence="2">
    <name type="scientific">Rhizophora mucronata</name>
    <name type="common">Asiatic mangrove</name>
    <dbReference type="NCBI Taxonomy" id="61149"/>
    <lineage>
        <taxon>Eukaryota</taxon>
        <taxon>Viridiplantae</taxon>
        <taxon>Streptophyta</taxon>
        <taxon>Embryophyta</taxon>
        <taxon>Tracheophyta</taxon>
        <taxon>Spermatophyta</taxon>
        <taxon>Magnoliopsida</taxon>
        <taxon>eudicotyledons</taxon>
        <taxon>Gunneridae</taxon>
        <taxon>Pentapetalae</taxon>
        <taxon>rosids</taxon>
        <taxon>fabids</taxon>
        <taxon>Malpighiales</taxon>
        <taxon>Rhizophoraceae</taxon>
        <taxon>Rhizophora</taxon>
    </lineage>
</organism>
<feature type="signal peptide" evidence="1">
    <location>
        <begin position="1"/>
        <end position="24"/>
    </location>
</feature>
<evidence type="ECO:0000256" key="1">
    <source>
        <dbReference type="SAM" id="SignalP"/>
    </source>
</evidence>
<accession>A0A2P2Q5H2</accession>
<proteinExistence type="predicted"/>
<name>A0A2P2Q5H2_RHIMU</name>
<sequence>MRAKAMTSFFLLLHLFSVFASGNAHNVMRVTNNPADQLVAVLNSNRTANNKSSLYDNPGLGCIALQYIKAYQGDCGSVGGPNAKKPDDSEFADTFAPNCGVLGTTLKQITGRLLGCQTKYVSPARAFSEILIEKDKSLEILYNKNHTEVGAAVTGTDGGSPYFWCLLFSNGKRNSSFALEGGVAKITRPGCFSGASDECSHAKEPGRRSLWSSIAVAMMAAACVSGL</sequence>
<evidence type="ECO:0000313" key="2">
    <source>
        <dbReference type="EMBL" id="MBX62201.1"/>
    </source>
</evidence>
<keyword evidence="1" id="KW-0732">Signal</keyword>
<dbReference type="AlphaFoldDB" id="A0A2P2Q5H2"/>
<dbReference type="PANTHER" id="PTHR34537">
    <property type="entry name" value="OS08G0459300 PROTEIN"/>
    <property type="match status" value="1"/>
</dbReference>
<evidence type="ECO:0008006" key="3">
    <source>
        <dbReference type="Google" id="ProtNLM"/>
    </source>
</evidence>
<dbReference type="PANTHER" id="PTHR34537:SF1">
    <property type="entry name" value="OS08G0459300 PROTEIN"/>
    <property type="match status" value="1"/>
</dbReference>
<dbReference type="EMBL" id="GGEC01081717">
    <property type="protein sequence ID" value="MBX62201.1"/>
    <property type="molecule type" value="Transcribed_RNA"/>
</dbReference>
<protein>
    <recommendedName>
        <fullName evidence="3">Ferredoxin-related family protein</fullName>
    </recommendedName>
</protein>
<feature type="chain" id="PRO_5015152355" description="Ferredoxin-related family protein" evidence="1">
    <location>
        <begin position="25"/>
        <end position="227"/>
    </location>
</feature>
<reference evidence="2" key="1">
    <citation type="submission" date="2018-02" db="EMBL/GenBank/DDBJ databases">
        <title>Rhizophora mucronata_Transcriptome.</title>
        <authorList>
            <person name="Meera S.P."/>
            <person name="Sreeshan A."/>
            <person name="Augustine A."/>
        </authorList>
    </citation>
    <scope>NUCLEOTIDE SEQUENCE</scope>
    <source>
        <tissue evidence="2">Leaf</tissue>
    </source>
</reference>